<accession>A0AAD5MJ53</accession>
<proteinExistence type="predicted"/>
<name>A0AAD5MJ53_PARTN</name>
<evidence type="ECO:0000313" key="4">
    <source>
        <dbReference type="EMBL" id="KAJ1357123.1"/>
    </source>
</evidence>
<sequence length="120" mass="13380">MTHSPISMHRCEANVEKRPVTVHTRLTSPWPHEEPLGRLDKKTEKLAPPYRLEMKTGKSCGGTTDTPTDSVADGVVMDLTEELPNEGRHLCTDSWYISVSLAETLLQKDTYLTGTRGKNS</sequence>
<feature type="region of interest" description="Disordered" evidence="1">
    <location>
        <begin position="19"/>
        <end position="71"/>
    </location>
</feature>
<dbReference type="InterPro" id="IPR029526">
    <property type="entry name" value="PGBD"/>
</dbReference>
<dbReference type="Pfam" id="PF13843">
    <property type="entry name" value="DDE_Tnp_1_7"/>
    <property type="match status" value="1"/>
</dbReference>
<organism evidence="4 5">
    <name type="scientific">Parelaphostrongylus tenuis</name>
    <name type="common">Meningeal worm</name>
    <dbReference type="NCBI Taxonomy" id="148309"/>
    <lineage>
        <taxon>Eukaryota</taxon>
        <taxon>Metazoa</taxon>
        <taxon>Ecdysozoa</taxon>
        <taxon>Nematoda</taxon>
        <taxon>Chromadorea</taxon>
        <taxon>Rhabditida</taxon>
        <taxon>Rhabditina</taxon>
        <taxon>Rhabditomorpha</taxon>
        <taxon>Strongyloidea</taxon>
        <taxon>Metastrongylidae</taxon>
        <taxon>Parelaphostrongylus</taxon>
    </lineage>
</organism>
<dbReference type="AlphaFoldDB" id="A0AAD5MJ53"/>
<dbReference type="EMBL" id="JAHQIW010003043">
    <property type="protein sequence ID" value="KAJ1357115.1"/>
    <property type="molecule type" value="Genomic_DNA"/>
</dbReference>
<evidence type="ECO:0000259" key="2">
    <source>
        <dbReference type="Pfam" id="PF13843"/>
    </source>
</evidence>
<evidence type="ECO:0000256" key="1">
    <source>
        <dbReference type="SAM" id="MobiDB-lite"/>
    </source>
</evidence>
<evidence type="ECO:0000313" key="5">
    <source>
        <dbReference type="Proteomes" id="UP001196413"/>
    </source>
</evidence>
<reference evidence="4" key="1">
    <citation type="submission" date="2021-06" db="EMBL/GenBank/DDBJ databases">
        <title>Parelaphostrongylus tenuis whole genome reference sequence.</title>
        <authorList>
            <person name="Garwood T.J."/>
            <person name="Larsen P.A."/>
            <person name="Fountain-Jones N.M."/>
            <person name="Garbe J.R."/>
            <person name="Macchietto M.G."/>
            <person name="Kania S.A."/>
            <person name="Gerhold R.W."/>
            <person name="Richards J.E."/>
            <person name="Wolf T.M."/>
        </authorList>
    </citation>
    <scope>NUCLEOTIDE SEQUENCE</scope>
    <source>
        <strain evidence="4">MNPRO001-30</strain>
        <tissue evidence="4">Meninges</tissue>
    </source>
</reference>
<dbReference type="Proteomes" id="UP001196413">
    <property type="component" value="Unassembled WGS sequence"/>
</dbReference>
<keyword evidence="5" id="KW-1185">Reference proteome</keyword>
<protein>
    <recommendedName>
        <fullName evidence="2">PiggyBac transposable element-derived protein domain-containing protein</fullName>
    </recommendedName>
</protein>
<gene>
    <name evidence="3" type="ORF">KIN20_015166</name>
    <name evidence="4" type="ORF">KIN20_015175</name>
</gene>
<dbReference type="EMBL" id="JAHQIW010003044">
    <property type="protein sequence ID" value="KAJ1357123.1"/>
    <property type="molecule type" value="Genomic_DNA"/>
</dbReference>
<feature type="domain" description="PiggyBac transposable element-derived protein" evidence="2">
    <location>
        <begin position="54"/>
        <end position="116"/>
    </location>
</feature>
<comment type="caution">
    <text evidence="4">The sequence shown here is derived from an EMBL/GenBank/DDBJ whole genome shotgun (WGS) entry which is preliminary data.</text>
</comment>
<feature type="compositionally biased region" description="Basic and acidic residues" evidence="1">
    <location>
        <begin position="31"/>
        <end position="45"/>
    </location>
</feature>
<evidence type="ECO:0000313" key="3">
    <source>
        <dbReference type="EMBL" id="KAJ1357115.1"/>
    </source>
</evidence>